<dbReference type="Pfam" id="PF02954">
    <property type="entry name" value="HTH_8"/>
    <property type="match status" value="1"/>
</dbReference>
<name>A0ABU8C3T4_9GAMM</name>
<dbReference type="PROSITE" id="PS50045">
    <property type="entry name" value="SIGMA54_INTERACT_4"/>
    <property type="match status" value="1"/>
</dbReference>
<dbReference type="InterPro" id="IPR002197">
    <property type="entry name" value="HTH_Fis"/>
</dbReference>
<keyword evidence="3" id="KW-0805">Transcription regulation</keyword>
<dbReference type="Proteomes" id="UP001375382">
    <property type="component" value="Unassembled WGS sequence"/>
</dbReference>
<organism evidence="8 9">
    <name type="scientific">Rheinheimera muenzenbergensis</name>
    <dbReference type="NCBI Taxonomy" id="1193628"/>
    <lineage>
        <taxon>Bacteria</taxon>
        <taxon>Pseudomonadati</taxon>
        <taxon>Pseudomonadota</taxon>
        <taxon>Gammaproteobacteria</taxon>
        <taxon>Chromatiales</taxon>
        <taxon>Chromatiaceae</taxon>
        <taxon>Rheinheimera</taxon>
    </lineage>
</organism>
<evidence type="ECO:0000256" key="3">
    <source>
        <dbReference type="ARBA" id="ARBA00023015"/>
    </source>
</evidence>
<dbReference type="SUPFAM" id="SSF52540">
    <property type="entry name" value="P-loop containing nucleoside triphosphate hydrolases"/>
    <property type="match status" value="1"/>
</dbReference>
<dbReference type="Gene3D" id="1.10.10.60">
    <property type="entry name" value="Homeodomain-like"/>
    <property type="match status" value="1"/>
</dbReference>
<evidence type="ECO:0000256" key="1">
    <source>
        <dbReference type="ARBA" id="ARBA00022741"/>
    </source>
</evidence>
<accession>A0ABU8C3T4</accession>
<proteinExistence type="predicted"/>
<dbReference type="InterPro" id="IPR009057">
    <property type="entry name" value="Homeodomain-like_sf"/>
</dbReference>
<gene>
    <name evidence="8" type="ORF">MN202_04965</name>
</gene>
<dbReference type="Gene3D" id="3.40.50.300">
    <property type="entry name" value="P-loop containing nucleotide triphosphate hydrolases"/>
    <property type="match status" value="1"/>
</dbReference>
<dbReference type="InterPro" id="IPR025944">
    <property type="entry name" value="Sigma_54_int_dom_CS"/>
</dbReference>
<keyword evidence="9" id="KW-1185">Reference proteome</keyword>
<evidence type="ECO:0000256" key="5">
    <source>
        <dbReference type="ARBA" id="ARBA00023163"/>
    </source>
</evidence>
<dbReference type="PANTHER" id="PTHR32071:SF21">
    <property type="entry name" value="TRANSCRIPTIONAL REGULATORY PROTEIN FLGR"/>
    <property type="match status" value="1"/>
</dbReference>
<evidence type="ECO:0000256" key="2">
    <source>
        <dbReference type="ARBA" id="ARBA00022840"/>
    </source>
</evidence>
<evidence type="ECO:0000259" key="7">
    <source>
        <dbReference type="PROSITE" id="PS50045"/>
    </source>
</evidence>
<sequence>MTSSISYPHTFAPSRHRQSTSSSTEVVTFDNPADYVLSIRATALIFEDPRSKLLYRRLQQIAPSNATALVIGETGTGKELVARQVHRLSHRAKGPFVALNCAALPESLIESELFGHEKGAFTGALQQKKGWFEAANGGTLFLDEIGDLPAATQVKLLRVLQEREIYRVGSRVATPIDVRLIAATNVQLEEAVKAGRFREDLFYRLNVARLHLLPLRDRPGDIIPLCHHFIQVYQHRLHLSGTVLSEEARHALLTYPWPGNIRELENVVHHALLVMTQQHIQAKDLNLSGFTLSVAANTPAREQLNTTFVGAETQGLGQALQPIFASDEPDKFAHIESCVIKAAFDYCQQNQLQTAKLLGISRNILRHRLKLYNYL</sequence>
<dbReference type="RefSeq" id="WP_335734987.1">
    <property type="nucleotide sequence ID" value="NZ_JALAAR010000003.1"/>
</dbReference>
<dbReference type="Pfam" id="PF00158">
    <property type="entry name" value="Sigma54_activat"/>
    <property type="match status" value="1"/>
</dbReference>
<keyword evidence="5" id="KW-0804">Transcription</keyword>
<evidence type="ECO:0000313" key="8">
    <source>
        <dbReference type="EMBL" id="MEH8016570.1"/>
    </source>
</evidence>
<dbReference type="CDD" id="cd00009">
    <property type="entry name" value="AAA"/>
    <property type="match status" value="1"/>
</dbReference>
<feature type="domain" description="Sigma-54 factor interaction" evidence="7">
    <location>
        <begin position="44"/>
        <end position="273"/>
    </location>
</feature>
<keyword evidence="2" id="KW-0067">ATP-binding</keyword>
<dbReference type="SUPFAM" id="SSF46689">
    <property type="entry name" value="Homeodomain-like"/>
    <property type="match status" value="1"/>
</dbReference>
<evidence type="ECO:0000313" key="9">
    <source>
        <dbReference type="Proteomes" id="UP001375382"/>
    </source>
</evidence>
<dbReference type="InterPro" id="IPR027417">
    <property type="entry name" value="P-loop_NTPase"/>
</dbReference>
<protein>
    <submittedName>
        <fullName evidence="8">Sigma-54 dependent transcriptional regulator</fullName>
    </submittedName>
</protein>
<reference evidence="8 9" key="1">
    <citation type="journal article" date="2023" name="Ecotoxicol. Environ. Saf.">
        <title>Mercury remediation potential of mercury-resistant strain Rheinheimera metallidurans sp. nov. isolated from a municipal waste dumping site.</title>
        <authorList>
            <person name="Yadav V."/>
            <person name="Manjhi A."/>
            <person name="Vadakedath N."/>
        </authorList>
    </citation>
    <scope>NUCLEOTIDE SEQUENCE [LARGE SCALE GENOMIC DNA]</scope>
    <source>
        <strain evidence="8 9">E-49</strain>
    </source>
</reference>
<dbReference type="InterPro" id="IPR058031">
    <property type="entry name" value="AAA_lid_NorR"/>
</dbReference>
<dbReference type="InterPro" id="IPR003593">
    <property type="entry name" value="AAA+_ATPase"/>
</dbReference>
<dbReference type="EMBL" id="JALAAR010000003">
    <property type="protein sequence ID" value="MEH8016570.1"/>
    <property type="molecule type" value="Genomic_DNA"/>
</dbReference>
<evidence type="ECO:0000256" key="4">
    <source>
        <dbReference type="ARBA" id="ARBA00023125"/>
    </source>
</evidence>
<dbReference type="InterPro" id="IPR002078">
    <property type="entry name" value="Sigma_54_int"/>
</dbReference>
<dbReference type="Pfam" id="PF25601">
    <property type="entry name" value="AAA_lid_14"/>
    <property type="match status" value="1"/>
</dbReference>
<dbReference type="Gene3D" id="1.10.8.60">
    <property type="match status" value="1"/>
</dbReference>
<dbReference type="PROSITE" id="PS00676">
    <property type="entry name" value="SIGMA54_INTERACT_2"/>
    <property type="match status" value="1"/>
</dbReference>
<evidence type="ECO:0000256" key="6">
    <source>
        <dbReference type="SAM" id="MobiDB-lite"/>
    </source>
</evidence>
<dbReference type="PANTHER" id="PTHR32071">
    <property type="entry name" value="TRANSCRIPTIONAL REGULATORY PROTEIN"/>
    <property type="match status" value="1"/>
</dbReference>
<keyword evidence="4" id="KW-0238">DNA-binding</keyword>
<dbReference type="PROSITE" id="PS00688">
    <property type="entry name" value="SIGMA54_INTERACT_3"/>
    <property type="match status" value="1"/>
</dbReference>
<keyword evidence="1" id="KW-0547">Nucleotide-binding</keyword>
<feature type="region of interest" description="Disordered" evidence="6">
    <location>
        <begin position="1"/>
        <end position="24"/>
    </location>
</feature>
<dbReference type="InterPro" id="IPR025943">
    <property type="entry name" value="Sigma_54_int_dom_ATP-bd_2"/>
</dbReference>
<comment type="caution">
    <text evidence="8">The sequence shown here is derived from an EMBL/GenBank/DDBJ whole genome shotgun (WGS) entry which is preliminary data.</text>
</comment>
<dbReference type="SMART" id="SM00382">
    <property type="entry name" value="AAA"/>
    <property type="match status" value="1"/>
</dbReference>